<protein>
    <recommendedName>
        <fullName evidence="4">30S ribosomal protein S13</fullName>
    </recommendedName>
</protein>
<accession>A0A218NLS9</accession>
<gene>
    <name evidence="6" type="ORF">Mia14_0059</name>
</gene>
<dbReference type="GO" id="GO:0006412">
    <property type="term" value="P:translation"/>
    <property type="evidence" value="ECO:0007669"/>
    <property type="project" value="InterPro"/>
</dbReference>
<dbReference type="GO" id="GO:0003735">
    <property type="term" value="F:structural constituent of ribosome"/>
    <property type="evidence" value="ECO:0007669"/>
    <property type="project" value="InterPro"/>
</dbReference>
<dbReference type="PANTHER" id="PTHR10871">
    <property type="entry name" value="30S RIBOSOMAL PROTEIN S13/40S RIBOSOMAL PROTEIN S18"/>
    <property type="match status" value="1"/>
</dbReference>
<dbReference type="EMBL" id="CP019964">
    <property type="protein sequence ID" value="ASI13402.1"/>
    <property type="molecule type" value="Genomic_DNA"/>
</dbReference>
<feature type="region of interest" description="Disordered" evidence="5">
    <location>
        <begin position="1"/>
        <end position="51"/>
    </location>
</feature>
<dbReference type="Pfam" id="PF00416">
    <property type="entry name" value="Ribosomal_S13"/>
    <property type="match status" value="1"/>
</dbReference>
<dbReference type="AlphaFoldDB" id="A0A218NLS9"/>
<dbReference type="GO" id="GO:0003723">
    <property type="term" value="F:RNA binding"/>
    <property type="evidence" value="ECO:0007669"/>
    <property type="project" value="InterPro"/>
</dbReference>
<evidence type="ECO:0000256" key="3">
    <source>
        <dbReference type="ARBA" id="ARBA00023274"/>
    </source>
</evidence>
<dbReference type="PANTHER" id="PTHR10871:SF3">
    <property type="entry name" value="SMALL RIBOSOMAL SUBUNIT PROTEIN US13"/>
    <property type="match status" value="1"/>
</dbReference>
<dbReference type="InterPro" id="IPR010979">
    <property type="entry name" value="Ribosomal_uS13-like_H2TH"/>
</dbReference>
<feature type="compositionally biased region" description="Basic and acidic residues" evidence="5">
    <location>
        <begin position="1"/>
        <end position="28"/>
    </location>
</feature>
<dbReference type="OrthoDB" id="372127at2157"/>
<dbReference type="KEGG" id="marh:Mia14_0059"/>
<evidence type="ECO:0000313" key="6">
    <source>
        <dbReference type="EMBL" id="ASI13402.1"/>
    </source>
</evidence>
<organism evidence="6 7">
    <name type="scientific">Candidatus Mancarchaeum acidiphilum</name>
    <dbReference type="NCBI Taxonomy" id="1920749"/>
    <lineage>
        <taxon>Archaea</taxon>
        <taxon>Candidatus Micrarchaeota</taxon>
        <taxon>Candidatus Mancarchaeum</taxon>
    </lineage>
</organism>
<reference evidence="6 7" key="1">
    <citation type="journal article" date="2017" name="Nat. Commun.">
        <title>'ARMAN' archaea depend on association with euryarchaeal host in culture and in situ.</title>
        <authorList>
            <person name="Golyshina O."/>
            <person name="Toshchakov S."/>
            <person name="Makarova K."/>
            <person name="Gavrilov S."/>
            <person name="Korzhenkov A."/>
            <person name="La Cono V."/>
            <person name="Arcadi E."/>
            <person name="Nechitaylo T."/>
            <person name="Ferrer M."/>
            <person name="Kublanov I."/>
            <person name="Wolf Y."/>
            <person name="Yakimov M."/>
            <person name="Golyshin P."/>
            <person name="Slesarev A."/>
            <person name="Kozyavkin S."/>
        </authorList>
    </citation>
    <scope>NUCLEOTIDE SEQUENCE [LARGE SCALE GENOMIC DNA]</scope>
    <source>
        <strain evidence="6 7">Mia14</strain>
    </source>
</reference>
<dbReference type="GO" id="GO:0005829">
    <property type="term" value="C:cytosol"/>
    <property type="evidence" value="ECO:0007669"/>
    <property type="project" value="TreeGrafter"/>
</dbReference>
<evidence type="ECO:0000313" key="7">
    <source>
        <dbReference type="Proteomes" id="UP000197679"/>
    </source>
</evidence>
<evidence type="ECO:0000256" key="4">
    <source>
        <dbReference type="ARBA" id="ARBA00035315"/>
    </source>
</evidence>
<evidence type="ECO:0000256" key="5">
    <source>
        <dbReference type="SAM" id="MobiDB-lite"/>
    </source>
</evidence>
<dbReference type="RefSeq" id="WP_088819572.1">
    <property type="nucleotide sequence ID" value="NZ_CP019964.1"/>
</dbReference>
<evidence type="ECO:0000256" key="2">
    <source>
        <dbReference type="ARBA" id="ARBA00022980"/>
    </source>
</evidence>
<comment type="similarity">
    <text evidence="1">Belongs to the universal ribosomal protein uS13 family.</text>
</comment>
<dbReference type="GO" id="GO:0015935">
    <property type="term" value="C:small ribosomal subunit"/>
    <property type="evidence" value="ECO:0007669"/>
    <property type="project" value="TreeGrafter"/>
</dbReference>
<dbReference type="InterPro" id="IPR027437">
    <property type="entry name" value="Rbsml_uS13_C"/>
</dbReference>
<dbReference type="PROSITE" id="PS50159">
    <property type="entry name" value="RIBOSOMAL_S13_2"/>
    <property type="match status" value="1"/>
</dbReference>
<dbReference type="Gene3D" id="4.10.910.10">
    <property type="entry name" value="30s ribosomal protein s13, domain 2"/>
    <property type="match status" value="1"/>
</dbReference>
<feature type="compositionally biased region" description="Basic and acidic residues" evidence="5">
    <location>
        <begin position="36"/>
        <end position="50"/>
    </location>
</feature>
<dbReference type="GeneID" id="33313619"/>
<dbReference type="Proteomes" id="UP000197679">
    <property type="component" value="Chromosome"/>
</dbReference>
<dbReference type="InterPro" id="IPR001892">
    <property type="entry name" value="Ribosomal_uS13"/>
</dbReference>
<feature type="region of interest" description="Disordered" evidence="5">
    <location>
        <begin position="180"/>
        <end position="210"/>
    </location>
</feature>
<sequence>MSEQKKDVNKAEKPKAEAPAEPKAEVKAKPQQKPAKQVEPKEKRYDERSARSASIIRLSGKDIPGNLNIENAIMNIRGIGFTMANGLRYIIDKSLNIPPETRLEDLNDEQLSKLEEVIKDPAKFGIPAFLLNRNKDMETGKDLHVVGNDLVFATRQDISRAVTLRTWIGYRHQYNLRVRGQHTRSTGRRGATVGVTKKANKPATSSSSKK</sequence>
<keyword evidence="3" id="KW-0687">Ribonucleoprotein</keyword>
<dbReference type="SUPFAM" id="SSF46946">
    <property type="entry name" value="S13-like H2TH domain"/>
    <property type="match status" value="1"/>
</dbReference>
<keyword evidence="7" id="KW-1185">Reference proteome</keyword>
<dbReference type="Gene3D" id="1.10.8.50">
    <property type="match status" value="1"/>
</dbReference>
<proteinExistence type="inferred from homology"/>
<keyword evidence="2 6" id="KW-0689">Ribosomal protein</keyword>
<name>A0A218NLS9_9ARCH</name>
<evidence type="ECO:0000256" key="1">
    <source>
        <dbReference type="ARBA" id="ARBA00008080"/>
    </source>
</evidence>